<gene>
    <name evidence="2" type="ORF">AVDCRST_MAG30-3146</name>
</gene>
<feature type="compositionally biased region" description="Basic and acidic residues" evidence="1">
    <location>
        <begin position="293"/>
        <end position="306"/>
    </location>
</feature>
<evidence type="ECO:0000256" key="1">
    <source>
        <dbReference type="SAM" id="MobiDB-lite"/>
    </source>
</evidence>
<sequence>EDRRRRGHGERRDERRAGARGRRAGERDRRGGAPPDVLDAGEDAVGPGRRRDRRPRAALRGRRRGHPPGLAHPALARPGRARAREPARHAPRVPRRRPGRRGRPRLRVLGRRLLGRPEGPRGRRGVADPGHPHLLLLAPQGRHGAGARRDRAVAPPPARRPPAARSDLQARGGVGDPALLRRPLPALAAAAPGPAAGRPRRPAAALPGRPLARRGRRLPARRPVGRRARRLQRRRGAGPRSRDARRGARRAAGARPGPRAARRRRRELEGAAAADAPRLARPRPRRPDHGHHARADGARVDAEAHVDGGAARAHRGDARLRGPRHAAAQPVDERAAARARAAHRRRPRQPM</sequence>
<feature type="compositionally biased region" description="Basic residues" evidence="1">
    <location>
        <begin position="89"/>
        <end position="114"/>
    </location>
</feature>
<dbReference type="EMBL" id="CADCVS010000405">
    <property type="protein sequence ID" value="CAA9522713.1"/>
    <property type="molecule type" value="Genomic_DNA"/>
</dbReference>
<feature type="compositionally biased region" description="Low complexity" evidence="1">
    <location>
        <begin position="250"/>
        <end position="259"/>
    </location>
</feature>
<feature type="non-terminal residue" evidence="2">
    <location>
        <position position="351"/>
    </location>
</feature>
<accession>A0A6J4THK3</accession>
<feature type="compositionally biased region" description="Basic residues" evidence="1">
    <location>
        <begin position="280"/>
        <end position="292"/>
    </location>
</feature>
<feature type="region of interest" description="Disordered" evidence="1">
    <location>
        <begin position="1"/>
        <end position="351"/>
    </location>
</feature>
<feature type="compositionally biased region" description="Low complexity" evidence="1">
    <location>
        <begin position="270"/>
        <end position="279"/>
    </location>
</feature>
<protein>
    <submittedName>
        <fullName evidence="2">Nucleoside-diphosphate-sugar epimerases</fullName>
    </submittedName>
</protein>
<dbReference type="AlphaFoldDB" id="A0A6J4THK3"/>
<proteinExistence type="predicted"/>
<feature type="compositionally biased region" description="Low complexity" evidence="1">
    <location>
        <begin position="67"/>
        <end position="78"/>
    </location>
</feature>
<name>A0A6J4THK3_9ACTN</name>
<feature type="compositionally biased region" description="Basic and acidic residues" evidence="1">
    <location>
        <begin position="1"/>
        <end position="31"/>
    </location>
</feature>
<feature type="compositionally biased region" description="Basic residues" evidence="1">
    <location>
        <begin position="340"/>
        <end position="351"/>
    </location>
</feature>
<feature type="non-terminal residue" evidence="2">
    <location>
        <position position="1"/>
    </location>
</feature>
<organism evidence="2">
    <name type="scientific">uncultured Solirubrobacteraceae bacterium</name>
    <dbReference type="NCBI Taxonomy" id="1162706"/>
    <lineage>
        <taxon>Bacteria</taxon>
        <taxon>Bacillati</taxon>
        <taxon>Actinomycetota</taxon>
        <taxon>Thermoleophilia</taxon>
        <taxon>Solirubrobacterales</taxon>
        <taxon>Solirubrobacteraceae</taxon>
        <taxon>environmental samples</taxon>
    </lineage>
</organism>
<reference evidence="2" key="1">
    <citation type="submission" date="2020-02" db="EMBL/GenBank/DDBJ databases">
        <authorList>
            <person name="Meier V. D."/>
        </authorList>
    </citation>
    <scope>NUCLEOTIDE SEQUENCE</scope>
    <source>
        <strain evidence="2">AVDCRST_MAG30</strain>
    </source>
</reference>
<evidence type="ECO:0000313" key="2">
    <source>
        <dbReference type="EMBL" id="CAA9522713.1"/>
    </source>
</evidence>
<feature type="compositionally biased region" description="Basic residues" evidence="1">
    <location>
        <begin position="211"/>
        <end position="237"/>
    </location>
</feature>
<feature type="compositionally biased region" description="Basic residues" evidence="1">
    <location>
        <begin position="48"/>
        <end position="66"/>
    </location>
</feature>
<feature type="compositionally biased region" description="Low complexity" evidence="1">
    <location>
        <begin position="177"/>
        <end position="210"/>
    </location>
</feature>